<organism evidence="4">
    <name type="scientific">Chromera velia CCMP2878</name>
    <dbReference type="NCBI Taxonomy" id="1169474"/>
    <lineage>
        <taxon>Eukaryota</taxon>
        <taxon>Sar</taxon>
        <taxon>Alveolata</taxon>
        <taxon>Colpodellida</taxon>
        <taxon>Chromeraceae</taxon>
        <taxon>Chromera</taxon>
    </lineage>
</organism>
<feature type="signal peptide" evidence="3">
    <location>
        <begin position="1"/>
        <end position="23"/>
    </location>
</feature>
<evidence type="ECO:0000256" key="1">
    <source>
        <dbReference type="SAM" id="MobiDB-lite"/>
    </source>
</evidence>
<keyword evidence="2" id="KW-0472">Membrane</keyword>
<feature type="transmembrane region" description="Helical" evidence="2">
    <location>
        <begin position="344"/>
        <end position="361"/>
    </location>
</feature>
<evidence type="ECO:0000256" key="2">
    <source>
        <dbReference type="SAM" id="Phobius"/>
    </source>
</evidence>
<keyword evidence="2" id="KW-1133">Transmembrane helix</keyword>
<dbReference type="EMBL" id="CDMZ01000700">
    <property type="protein sequence ID" value="CEM19743.1"/>
    <property type="molecule type" value="Genomic_DNA"/>
</dbReference>
<proteinExistence type="predicted"/>
<evidence type="ECO:0000256" key="3">
    <source>
        <dbReference type="SAM" id="SignalP"/>
    </source>
</evidence>
<keyword evidence="2" id="KW-0812">Transmembrane</keyword>
<accession>A0A0G4FXJ5</accession>
<keyword evidence="3" id="KW-0732">Signal</keyword>
<name>A0A0G4FXJ5_9ALVE</name>
<dbReference type="VEuPathDB" id="CryptoDB:Cvel_19176"/>
<dbReference type="AlphaFoldDB" id="A0A0G4FXJ5"/>
<feature type="chain" id="PRO_5005189682" evidence="3">
    <location>
        <begin position="24"/>
        <end position="371"/>
    </location>
</feature>
<feature type="region of interest" description="Disordered" evidence="1">
    <location>
        <begin position="38"/>
        <end position="100"/>
    </location>
</feature>
<evidence type="ECO:0000313" key="4">
    <source>
        <dbReference type="EMBL" id="CEM19743.1"/>
    </source>
</evidence>
<reference evidence="4" key="1">
    <citation type="submission" date="2014-11" db="EMBL/GenBank/DDBJ databases">
        <authorList>
            <person name="Otto D Thomas"/>
            <person name="Naeem Raeece"/>
        </authorList>
    </citation>
    <scope>NUCLEOTIDE SEQUENCE</scope>
</reference>
<feature type="compositionally biased region" description="Basic residues" evidence="1">
    <location>
        <begin position="58"/>
        <end position="68"/>
    </location>
</feature>
<protein>
    <submittedName>
        <fullName evidence="4">Uncharacterized protein</fullName>
    </submittedName>
</protein>
<sequence length="371" mass="39531">MMLAVRFFLIVSASLLWRDHVQKGSLFVSCLSDKRLAVSPPTPQQKKGQIKSPTGLGQKKREKRKRRTQQQGSLKRSKDIQELPEPQAPPSVGETVSFYSSTEGVNPTAGVAEEAYAGPDFSLYCKQLPVKAGAELVGLFDLQVSLSNGKIVTPPNSKANGVVVPVPVTTFPNGSLPAEFDPLASSPPILPLRLSSLDSNFDSLPLEGEGGRTFDLSPLCGQGAHLTVSRDTQWRYEEDAVHCLKWESNVASSGNQCSLMAAAVFNNGSDTHPERGAAIYSYTEAPSKTSDSGLCALASADGGKWLNATQFVFCTRVGTFLHSQGHAVATSSSSSKSGAQSAKSFLSGLVLVVMIFAGVFLHTRERHGGCA</sequence>
<gene>
    <name evidence="4" type="ORF">Cvel_19176</name>
</gene>